<gene>
    <name evidence="2" type="ORF">Sradi_7014800</name>
</gene>
<protein>
    <recommendedName>
        <fullName evidence="3">Reverse transcriptase domain-containing protein</fullName>
    </recommendedName>
</protein>
<name>A0AAW2JBM0_SESRA</name>
<evidence type="ECO:0000256" key="1">
    <source>
        <dbReference type="SAM" id="MobiDB-lite"/>
    </source>
</evidence>
<feature type="region of interest" description="Disordered" evidence="1">
    <location>
        <begin position="65"/>
        <end position="84"/>
    </location>
</feature>
<proteinExistence type="predicted"/>
<sequence>MVEKTDLLQWPQKIKDTPTKKYSKRYCRFHRDKRHGTEDCYKLKNEIERLVGYFKEFILKKTRAAEREGTHERKERGRSWSKERFKGRVDNAPVKGVIHTIAGGPAGGDSGRSRKKYARYLETARRSYRIMSVDKEEDITFGKGDLEADMGSQNDPMVIKMDIANFLVHKVLVDNGSWVDILFINVLRKMEIEVASLQPLSTPLVGFGDSEVIPLGTIDLPVSIGAEPKRKTMMVKFLGVDTHFVYNVILGRPGLNLFRAVLSTFHLKM</sequence>
<reference evidence="2" key="2">
    <citation type="journal article" date="2024" name="Plant">
        <title>Genomic evolution and insights into agronomic trait innovations of Sesamum species.</title>
        <authorList>
            <person name="Miao H."/>
            <person name="Wang L."/>
            <person name="Qu L."/>
            <person name="Liu H."/>
            <person name="Sun Y."/>
            <person name="Le M."/>
            <person name="Wang Q."/>
            <person name="Wei S."/>
            <person name="Zheng Y."/>
            <person name="Lin W."/>
            <person name="Duan Y."/>
            <person name="Cao H."/>
            <person name="Xiong S."/>
            <person name="Wang X."/>
            <person name="Wei L."/>
            <person name="Li C."/>
            <person name="Ma Q."/>
            <person name="Ju M."/>
            <person name="Zhao R."/>
            <person name="Li G."/>
            <person name="Mu C."/>
            <person name="Tian Q."/>
            <person name="Mei H."/>
            <person name="Zhang T."/>
            <person name="Gao T."/>
            <person name="Zhang H."/>
        </authorList>
    </citation>
    <scope>NUCLEOTIDE SEQUENCE</scope>
    <source>
        <strain evidence="2">G02</strain>
    </source>
</reference>
<dbReference type="PANTHER" id="PTHR33240:SF15">
    <property type="entry name" value="GAG-PRO-LIKE PROTEIN"/>
    <property type="match status" value="1"/>
</dbReference>
<dbReference type="PANTHER" id="PTHR33240">
    <property type="entry name" value="OS08G0508500 PROTEIN"/>
    <property type="match status" value="1"/>
</dbReference>
<comment type="caution">
    <text evidence="2">The sequence shown here is derived from an EMBL/GenBank/DDBJ whole genome shotgun (WGS) entry which is preliminary data.</text>
</comment>
<dbReference type="CDD" id="cd00303">
    <property type="entry name" value="retropepsin_like"/>
    <property type="match status" value="1"/>
</dbReference>
<organism evidence="2">
    <name type="scientific">Sesamum radiatum</name>
    <name type="common">Black benniseed</name>
    <dbReference type="NCBI Taxonomy" id="300843"/>
    <lineage>
        <taxon>Eukaryota</taxon>
        <taxon>Viridiplantae</taxon>
        <taxon>Streptophyta</taxon>
        <taxon>Embryophyta</taxon>
        <taxon>Tracheophyta</taxon>
        <taxon>Spermatophyta</taxon>
        <taxon>Magnoliopsida</taxon>
        <taxon>eudicotyledons</taxon>
        <taxon>Gunneridae</taxon>
        <taxon>Pentapetalae</taxon>
        <taxon>asterids</taxon>
        <taxon>lamiids</taxon>
        <taxon>Lamiales</taxon>
        <taxon>Pedaliaceae</taxon>
        <taxon>Sesamum</taxon>
    </lineage>
</organism>
<evidence type="ECO:0008006" key="3">
    <source>
        <dbReference type="Google" id="ProtNLM"/>
    </source>
</evidence>
<dbReference type="AlphaFoldDB" id="A0AAW2JBM0"/>
<evidence type="ECO:0000313" key="2">
    <source>
        <dbReference type="EMBL" id="KAL0291762.1"/>
    </source>
</evidence>
<dbReference type="EMBL" id="JACGWJ010000500">
    <property type="protein sequence ID" value="KAL0291762.1"/>
    <property type="molecule type" value="Genomic_DNA"/>
</dbReference>
<dbReference type="InterPro" id="IPR021109">
    <property type="entry name" value="Peptidase_aspartic_dom_sf"/>
</dbReference>
<reference evidence="2" key="1">
    <citation type="submission" date="2020-06" db="EMBL/GenBank/DDBJ databases">
        <authorList>
            <person name="Li T."/>
            <person name="Hu X."/>
            <person name="Zhang T."/>
            <person name="Song X."/>
            <person name="Zhang H."/>
            <person name="Dai N."/>
            <person name="Sheng W."/>
            <person name="Hou X."/>
            <person name="Wei L."/>
        </authorList>
    </citation>
    <scope>NUCLEOTIDE SEQUENCE</scope>
    <source>
        <strain evidence="2">G02</strain>
        <tissue evidence="2">Leaf</tissue>
    </source>
</reference>
<accession>A0AAW2JBM0</accession>
<dbReference type="Gene3D" id="2.40.70.10">
    <property type="entry name" value="Acid Proteases"/>
    <property type="match status" value="1"/>
</dbReference>